<name>A0ABS6YB05_9BACT</name>
<comment type="caution">
    <text evidence="4">The sequence shown here is derived from an EMBL/GenBank/DDBJ whole genome shotgun (WGS) entry which is preliminary data.</text>
</comment>
<feature type="domain" description="Mannosylglycerate hydrolase MGH1-like glycoside hydrolase" evidence="3">
    <location>
        <begin position="129"/>
        <end position="437"/>
    </location>
</feature>
<dbReference type="InterPro" id="IPR054491">
    <property type="entry name" value="MGH1-like_GH"/>
</dbReference>
<evidence type="ECO:0000313" key="4">
    <source>
        <dbReference type="EMBL" id="MBW4768749.1"/>
    </source>
</evidence>
<dbReference type="Pfam" id="PF22422">
    <property type="entry name" value="MGH1-like_GH"/>
    <property type="match status" value="1"/>
</dbReference>
<proteinExistence type="predicted"/>
<keyword evidence="1 4" id="KW-0378">Hydrolase</keyword>
<dbReference type="GO" id="GO:0016787">
    <property type="term" value="F:hydrolase activity"/>
    <property type="evidence" value="ECO:0007669"/>
    <property type="project" value="UniProtKB-KW"/>
</dbReference>
<evidence type="ECO:0000256" key="1">
    <source>
        <dbReference type="ARBA" id="ARBA00022801"/>
    </source>
</evidence>
<dbReference type="EMBL" id="JAHXCT010000002">
    <property type="protein sequence ID" value="MBW4768749.1"/>
    <property type="molecule type" value="Genomic_DNA"/>
</dbReference>
<evidence type="ECO:0000313" key="5">
    <source>
        <dbReference type="Proteomes" id="UP000788426"/>
    </source>
</evidence>
<organism evidence="4 5">
    <name type="scientific">Hoylesella nanceiensis</name>
    <dbReference type="NCBI Taxonomy" id="425941"/>
    <lineage>
        <taxon>Bacteria</taxon>
        <taxon>Pseudomonadati</taxon>
        <taxon>Bacteroidota</taxon>
        <taxon>Bacteroidia</taxon>
        <taxon>Bacteroidales</taxon>
        <taxon>Prevotellaceae</taxon>
        <taxon>Hoylesella</taxon>
    </lineage>
</organism>
<protein>
    <submittedName>
        <fullName evidence="4">Glycoside hydrolase</fullName>
    </submittedName>
</protein>
<dbReference type="Proteomes" id="UP000788426">
    <property type="component" value="Unassembled WGS sequence"/>
</dbReference>
<dbReference type="PANTHER" id="PTHR10412">
    <property type="entry name" value="MANNOSYL-OLIGOSACCHARIDE GLUCOSIDASE"/>
    <property type="match status" value="1"/>
</dbReference>
<keyword evidence="2" id="KW-0326">Glycosidase</keyword>
<evidence type="ECO:0000256" key="2">
    <source>
        <dbReference type="ARBA" id="ARBA00023295"/>
    </source>
</evidence>
<keyword evidence="5" id="KW-1185">Reference proteome</keyword>
<dbReference type="InterPro" id="IPR004888">
    <property type="entry name" value="Glycoside_hydrolase_63"/>
</dbReference>
<evidence type="ECO:0000259" key="3">
    <source>
        <dbReference type="Pfam" id="PF22422"/>
    </source>
</evidence>
<gene>
    <name evidence="4" type="ORF">KZO38_03100</name>
</gene>
<accession>A0ABS6YB05</accession>
<reference evidence="4 5" key="1">
    <citation type="submission" date="2021-07" db="EMBL/GenBank/DDBJ databases">
        <title>Genomic diversity and antimicrobial resistance of Prevotella spp. isolated from chronic lung disease airways.</title>
        <authorList>
            <person name="Webb K.A."/>
            <person name="Olagoke O.S."/>
            <person name="Baird T."/>
            <person name="Neill J."/>
            <person name="Pham A."/>
            <person name="Wells T.J."/>
            <person name="Ramsay K.A."/>
            <person name="Bell S.C."/>
            <person name="Sarovich D.S."/>
            <person name="Price E.P."/>
        </authorList>
    </citation>
    <scope>NUCLEOTIDE SEQUENCE [LARGE SCALE GENOMIC DNA]</scope>
    <source>
        <strain evidence="4 5">SCHI0011.S.12</strain>
    </source>
</reference>
<dbReference type="PANTHER" id="PTHR10412:SF11">
    <property type="entry name" value="MANNOSYL-OLIGOSACCHARIDE GLUCOSIDASE"/>
    <property type="match status" value="1"/>
</dbReference>
<sequence length="543" mass="63363">MKIHNRSLWVHRFTVVLLCFSIVSVLFGQNLMPSGSPLYKLPYKNTYVMETLVAENSYRTEKPTTTLPGTFEQAKKVLPQPYWENHNDEIAMYWHAWKLALGNICHPKENSGFVNSYIAPAYNGNIFMWDDAFITMFCRYGQRFFPFQATLNNFYSKQHPDGFICREIRVDGSDCFSRYDPTSTGPNILPWSEWLYFTQYGDEARLNKVFPVLAAYYKWLKLNRTWRNGTYWSSGWGTGMDNMPRVKEPYNTIYSNGHMVWLDACLQQIMVANILLKMGFYLERWQEIETFEDDIKQLSAYIERNMWNKDLQFLCDQYADDSLSNVKGIYAYWALHTDVLSKDRLDQLVAHLSDTTSFNRPHRTPSLAASNPKYKANGRYWLGGVWPGTNYMLISGLTQKGYRQLAFDIAMNHYNNVFKVYKDTGTFWEYYAPEDAKPGFMARKDFVGWTGLPPIAVLIEYIFGIRANLQEREITLDVTLTDAYGIKKYPFGEHGSIDIKVEKRSNKNVKPKVTITTNEPFKLLLLWENNKKEFEIRKGSITI</sequence>